<evidence type="ECO:0000256" key="6">
    <source>
        <dbReference type="RuleBase" id="RU363076"/>
    </source>
</evidence>
<feature type="compositionally biased region" description="Basic and acidic residues" evidence="7">
    <location>
        <begin position="66"/>
        <end position="86"/>
    </location>
</feature>
<dbReference type="PANTHER" id="PTHR23427:SF2">
    <property type="entry name" value="SURFEIT LOCUS PROTEIN 1"/>
    <property type="match status" value="1"/>
</dbReference>
<sequence length="466" mass="50092">MHDGHHPVVPGRQRGGQVAAAQRAEDGHADVVERLAQQLLVPVRGDPVEDHAAEPQHLVVRPEAVHKRGDRLAHRADVDHEDDRRAQGGGDARGGVRVGAAGEAVEEPHRAFHHRDVRAVGTVGEERGDPRRADQPGVEVAAGPAGGEPEVGGVGVVWADLEAGGAHAPPREGREEADGHGRLAVPGRWCAHHDTRYGGHRRLLPTIGGTSVVPEITRVASCCVPVPPHPRWLGFAALIGVAAVVMVLLGNWQLHRYQQRSATNERIDESSRVAPVALPEEVPAAWTRVTVTGEYDPANEILVRGRTVEGAVGYEVVTPLVRTDGPTVLVDRGWVPPSPSGAASMPKVPAPPKGEVTVVGRVHPSESRPDSVSLRDGKIEVRRIGVERLAEDLPYPLWGAYLLAEEPTAGFTAVTIRHENSWQNAGYVLQWWLFAGLALAGFGWMVYREAHPKADEPVDRAEVAIA</sequence>
<comment type="subcellular location">
    <subcellularLocation>
        <location evidence="6">Cell membrane</location>
        <topology evidence="6">Multi-pass membrane protein</topology>
    </subcellularLocation>
    <subcellularLocation>
        <location evidence="1">Membrane</location>
    </subcellularLocation>
</comment>
<feature type="region of interest" description="Disordered" evidence="7">
    <location>
        <begin position="1"/>
        <end position="26"/>
    </location>
</feature>
<dbReference type="PANTHER" id="PTHR23427">
    <property type="entry name" value="SURFEIT LOCUS PROTEIN"/>
    <property type="match status" value="1"/>
</dbReference>
<feature type="compositionally biased region" description="Basic and acidic residues" evidence="7">
    <location>
        <begin position="124"/>
        <end position="134"/>
    </location>
</feature>
<dbReference type="EMBL" id="AP022870">
    <property type="protein sequence ID" value="BCB81956.1"/>
    <property type="molecule type" value="Genomic_DNA"/>
</dbReference>
<dbReference type="Proteomes" id="UP000502508">
    <property type="component" value="Chromosome"/>
</dbReference>
<proteinExistence type="inferred from homology"/>
<reference evidence="8 9" key="1">
    <citation type="submission" date="2020-03" db="EMBL/GenBank/DDBJ databases">
        <title>Whole genome shotgun sequence of Phytohabitans flavus NBRC 107702.</title>
        <authorList>
            <person name="Komaki H."/>
            <person name="Tamura T."/>
        </authorList>
    </citation>
    <scope>NUCLEOTIDE SEQUENCE [LARGE SCALE GENOMIC DNA]</scope>
    <source>
        <strain evidence="8 9">NBRC 107702</strain>
    </source>
</reference>
<evidence type="ECO:0000256" key="5">
    <source>
        <dbReference type="ARBA" id="ARBA00023136"/>
    </source>
</evidence>
<feature type="compositionally biased region" description="Gly residues" evidence="7">
    <location>
        <begin position="87"/>
        <end position="96"/>
    </location>
</feature>
<accession>A0A6F8Y766</accession>
<dbReference type="InterPro" id="IPR002994">
    <property type="entry name" value="Surf1/Shy1"/>
</dbReference>
<keyword evidence="4 6" id="KW-1133">Transmembrane helix</keyword>
<evidence type="ECO:0000256" key="7">
    <source>
        <dbReference type="SAM" id="MobiDB-lite"/>
    </source>
</evidence>
<keyword evidence="9" id="KW-1185">Reference proteome</keyword>
<evidence type="ECO:0000256" key="2">
    <source>
        <dbReference type="ARBA" id="ARBA00007165"/>
    </source>
</evidence>
<feature type="region of interest" description="Disordered" evidence="7">
    <location>
        <begin position="124"/>
        <end position="149"/>
    </location>
</feature>
<dbReference type="GO" id="GO:0005886">
    <property type="term" value="C:plasma membrane"/>
    <property type="evidence" value="ECO:0007669"/>
    <property type="project" value="UniProtKB-SubCell"/>
</dbReference>
<evidence type="ECO:0000256" key="4">
    <source>
        <dbReference type="ARBA" id="ARBA00022989"/>
    </source>
</evidence>
<dbReference type="Pfam" id="PF02104">
    <property type="entry name" value="SURF1"/>
    <property type="match status" value="1"/>
</dbReference>
<protein>
    <recommendedName>
        <fullName evidence="6">SURF1-like protein</fullName>
    </recommendedName>
</protein>
<dbReference type="InterPro" id="IPR045214">
    <property type="entry name" value="Surf1/Surf4"/>
</dbReference>
<feature type="compositionally biased region" description="Low complexity" evidence="7">
    <location>
        <begin position="11"/>
        <end position="22"/>
    </location>
</feature>
<gene>
    <name evidence="8" type="ORF">Pflav_083660</name>
</gene>
<evidence type="ECO:0000256" key="1">
    <source>
        <dbReference type="ARBA" id="ARBA00004370"/>
    </source>
</evidence>
<dbReference type="AlphaFoldDB" id="A0A6F8Y766"/>
<keyword evidence="3 6" id="KW-0812">Transmembrane</keyword>
<dbReference type="PROSITE" id="PS50895">
    <property type="entry name" value="SURF1"/>
    <property type="match status" value="1"/>
</dbReference>
<evidence type="ECO:0000313" key="9">
    <source>
        <dbReference type="Proteomes" id="UP000502508"/>
    </source>
</evidence>
<organism evidence="8 9">
    <name type="scientific">Phytohabitans flavus</name>
    <dbReference type="NCBI Taxonomy" id="1076124"/>
    <lineage>
        <taxon>Bacteria</taxon>
        <taxon>Bacillati</taxon>
        <taxon>Actinomycetota</taxon>
        <taxon>Actinomycetes</taxon>
        <taxon>Micromonosporales</taxon>
        <taxon>Micromonosporaceae</taxon>
    </lineage>
</organism>
<reference evidence="8 9" key="2">
    <citation type="submission" date="2020-03" db="EMBL/GenBank/DDBJ databases">
        <authorList>
            <person name="Ichikawa N."/>
            <person name="Kimura A."/>
            <person name="Kitahashi Y."/>
            <person name="Uohara A."/>
        </authorList>
    </citation>
    <scope>NUCLEOTIDE SEQUENCE [LARGE SCALE GENOMIC DNA]</scope>
    <source>
        <strain evidence="8 9">NBRC 107702</strain>
    </source>
</reference>
<keyword evidence="5 6" id="KW-0472">Membrane</keyword>
<feature type="transmembrane region" description="Helical" evidence="6">
    <location>
        <begin position="427"/>
        <end position="447"/>
    </location>
</feature>
<feature type="region of interest" description="Disordered" evidence="7">
    <location>
        <begin position="66"/>
        <end position="96"/>
    </location>
</feature>
<evidence type="ECO:0000256" key="3">
    <source>
        <dbReference type="ARBA" id="ARBA00022692"/>
    </source>
</evidence>
<dbReference type="CDD" id="cd06662">
    <property type="entry name" value="SURF1"/>
    <property type="match status" value="1"/>
</dbReference>
<feature type="transmembrane region" description="Helical" evidence="6">
    <location>
        <begin position="232"/>
        <end position="252"/>
    </location>
</feature>
<dbReference type="KEGG" id="pfla:Pflav_083660"/>
<name>A0A6F8Y766_9ACTN</name>
<comment type="similarity">
    <text evidence="2 6">Belongs to the SURF1 family.</text>
</comment>
<keyword evidence="6" id="KW-1003">Cell membrane</keyword>
<evidence type="ECO:0000313" key="8">
    <source>
        <dbReference type="EMBL" id="BCB81956.1"/>
    </source>
</evidence>